<dbReference type="SMART" id="SM00587">
    <property type="entry name" value="CHK"/>
    <property type="match status" value="1"/>
</dbReference>
<dbReference type="Gene3D" id="3.90.1200.10">
    <property type="match status" value="1"/>
</dbReference>
<evidence type="ECO:0000313" key="3">
    <source>
        <dbReference type="Proteomes" id="UP000625711"/>
    </source>
</evidence>
<dbReference type="OrthoDB" id="191037at2759"/>
<keyword evidence="3" id="KW-1185">Reference proteome</keyword>
<feature type="domain" description="CHK kinase-like" evidence="1">
    <location>
        <begin position="136"/>
        <end position="319"/>
    </location>
</feature>
<dbReference type="InterPro" id="IPR004119">
    <property type="entry name" value="EcKL"/>
</dbReference>
<proteinExistence type="predicted"/>
<gene>
    <name evidence="2" type="ORF">GWI33_015245</name>
</gene>
<dbReference type="Proteomes" id="UP000625711">
    <property type="component" value="Unassembled WGS sequence"/>
</dbReference>
<accession>A0A834IDP1</accession>
<dbReference type="AlphaFoldDB" id="A0A834IDP1"/>
<evidence type="ECO:0000313" key="2">
    <source>
        <dbReference type="EMBL" id="KAF7271947.1"/>
    </source>
</evidence>
<reference evidence="2" key="1">
    <citation type="submission" date="2020-08" db="EMBL/GenBank/DDBJ databases">
        <title>Genome sequencing and assembly of the red palm weevil Rhynchophorus ferrugineus.</title>
        <authorList>
            <person name="Dias G.B."/>
            <person name="Bergman C.M."/>
            <person name="Manee M."/>
        </authorList>
    </citation>
    <scope>NUCLEOTIDE SEQUENCE</scope>
    <source>
        <strain evidence="2">AA-2017</strain>
        <tissue evidence="2">Whole larva</tissue>
    </source>
</reference>
<evidence type="ECO:0000259" key="1">
    <source>
        <dbReference type="SMART" id="SM00587"/>
    </source>
</evidence>
<dbReference type="InterPro" id="IPR015897">
    <property type="entry name" value="CHK_kinase-like"/>
</dbReference>
<dbReference type="PANTHER" id="PTHR11012">
    <property type="entry name" value="PROTEIN KINASE-LIKE DOMAIN-CONTAINING"/>
    <property type="match status" value="1"/>
</dbReference>
<name>A0A834IDP1_RHYFE</name>
<organism evidence="2 3">
    <name type="scientific">Rhynchophorus ferrugineus</name>
    <name type="common">Red palm weevil</name>
    <name type="synonym">Curculio ferrugineus</name>
    <dbReference type="NCBI Taxonomy" id="354439"/>
    <lineage>
        <taxon>Eukaryota</taxon>
        <taxon>Metazoa</taxon>
        <taxon>Ecdysozoa</taxon>
        <taxon>Arthropoda</taxon>
        <taxon>Hexapoda</taxon>
        <taxon>Insecta</taxon>
        <taxon>Pterygota</taxon>
        <taxon>Neoptera</taxon>
        <taxon>Endopterygota</taxon>
        <taxon>Coleoptera</taxon>
        <taxon>Polyphaga</taxon>
        <taxon>Cucujiformia</taxon>
        <taxon>Curculionidae</taxon>
        <taxon>Dryophthorinae</taxon>
        <taxon>Rhynchophorus</taxon>
    </lineage>
</organism>
<protein>
    <recommendedName>
        <fullName evidence="1">CHK kinase-like domain-containing protein</fullName>
    </recommendedName>
</protein>
<dbReference type="InterPro" id="IPR011009">
    <property type="entry name" value="Kinase-like_dom_sf"/>
</dbReference>
<dbReference type="SUPFAM" id="SSF56112">
    <property type="entry name" value="Protein kinase-like (PK-like)"/>
    <property type="match status" value="1"/>
</dbReference>
<dbReference type="Pfam" id="PF02958">
    <property type="entry name" value="EcKL"/>
    <property type="match status" value="1"/>
</dbReference>
<sequence>MKSERQINDIEQLLKSQLEEDEKIADVEVSRLTAPGENYGSIMLRILVTLENTKTSKKRTLDAVGKIIPESERVREAFSTQTTFTLEYNFYAVVSSVLDQFLKRNNVKSGADFLAPFVGGRLNLNEGPIVDNDAIIVLRNLRVSGYSTGEKTTGLDLDHSKVVLDTLAKFHATVLGLKIKEPEKFDKYIRPCFFRYYVDKDLHTVVKTNLSHYLKLNGFTDEEVKKADNTFVDFHQNEVNDVWGTLIHYDSWTNNLLIKKENDKPTHCVLVDFQVPDYGTPLDDISFFLFTSVQNLFDGSTFDDLLDYYYDKLLKNLRNIGVETTVFTRDSFDEEVGKAIKNYQYYHTMWMLHPLMYEHMKSIDDLDKNDAEDIVEWSKKHIKRIVDITKLCLERNYI</sequence>
<dbReference type="PANTHER" id="PTHR11012:SF55">
    <property type="entry name" value="BHLH DOMAIN-CONTAINING PROTEIN"/>
    <property type="match status" value="1"/>
</dbReference>
<comment type="caution">
    <text evidence="2">The sequence shown here is derived from an EMBL/GenBank/DDBJ whole genome shotgun (WGS) entry which is preliminary data.</text>
</comment>
<dbReference type="EMBL" id="JAACXV010013877">
    <property type="protein sequence ID" value="KAF7271947.1"/>
    <property type="molecule type" value="Genomic_DNA"/>
</dbReference>